<gene>
    <name evidence="2" type="ORF">S06H3_50717</name>
</gene>
<name>X1MLV7_9ZZZZ</name>
<organism evidence="2">
    <name type="scientific">marine sediment metagenome</name>
    <dbReference type="NCBI Taxonomy" id="412755"/>
    <lineage>
        <taxon>unclassified sequences</taxon>
        <taxon>metagenomes</taxon>
        <taxon>ecological metagenomes</taxon>
    </lineage>
</organism>
<evidence type="ECO:0008006" key="3">
    <source>
        <dbReference type="Google" id="ProtNLM"/>
    </source>
</evidence>
<sequence length="76" mass="7654">MPRGDGTGPAGMSPGTGRGLGRGGGRGRMGGQSMGPGGKCVCPSCGIKVEHKIGVPCYDMSCPKCGIKMVRDRDVS</sequence>
<evidence type="ECO:0000256" key="1">
    <source>
        <dbReference type="SAM" id="MobiDB-lite"/>
    </source>
</evidence>
<evidence type="ECO:0000313" key="2">
    <source>
        <dbReference type="EMBL" id="GAI32612.1"/>
    </source>
</evidence>
<accession>X1MLV7</accession>
<dbReference type="AlphaFoldDB" id="X1MLV7"/>
<protein>
    <recommendedName>
        <fullName evidence="3">Ferredoxin</fullName>
    </recommendedName>
</protein>
<reference evidence="2" key="1">
    <citation type="journal article" date="2014" name="Front. Microbiol.">
        <title>High frequency of phylogenetically diverse reductive dehalogenase-homologous genes in deep subseafloor sedimentary metagenomes.</title>
        <authorList>
            <person name="Kawai M."/>
            <person name="Futagami T."/>
            <person name="Toyoda A."/>
            <person name="Takaki Y."/>
            <person name="Nishi S."/>
            <person name="Hori S."/>
            <person name="Arai W."/>
            <person name="Tsubouchi T."/>
            <person name="Morono Y."/>
            <person name="Uchiyama I."/>
            <person name="Ito T."/>
            <person name="Fujiyama A."/>
            <person name="Inagaki F."/>
            <person name="Takami H."/>
        </authorList>
    </citation>
    <scope>NUCLEOTIDE SEQUENCE</scope>
    <source>
        <strain evidence="2">Expedition CK06-06</strain>
    </source>
</reference>
<feature type="region of interest" description="Disordered" evidence="1">
    <location>
        <begin position="1"/>
        <end position="37"/>
    </location>
</feature>
<comment type="caution">
    <text evidence="2">The sequence shown here is derived from an EMBL/GenBank/DDBJ whole genome shotgun (WGS) entry which is preliminary data.</text>
</comment>
<dbReference type="EMBL" id="BARV01032135">
    <property type="protein sequence ID" value="GAI32612.1"/>
    <property type="molecule type" value="Genomic_DNA"/>
</dbReference>
<proteinExistence type="predicted"/>